<protein>
    <submittedName>
        <fullName evidence="2">Uncharacterized protein</fullName>
    </submittedName>
</protein>
<gene>
    <name evidence="2" type="ORF">V6N12_027876</name>
</gene>
<accession>A0ABR2F464</accession>
<evidence type="ECO:0000313" key="3">
    <source>
        <dbReference type="Proteomes" id="UP001472677"/>
    </source>
</evidence>
<proteinExistence type="predicted"/>
<name>A0ABR2F464_9ROSI</name>
<comment type="caution">
    <text evidence="2">The sequence shown here is derived from an EMBL/GenBank/DDBJ whole genome shotgun (WGS) entry which is preliminary data.</text>
</comment>
<reference evidence="2 3" key="1">
    <citation type="journal article" date="2024" name="G3 (Bethesda)">
        <title>Genome assembly of Hibiscus sabdariffa L. provides insights into metabolisms of medicinal natural products.</title>
        <authorList>
            <person name="Kim T."/>
        </authorList>
    </citation>
    <scope>NUCLEOTIDE SEQUENCE [LARGE SCALE GENOMIC DNA]</scope>
    <source>
        <strain evidence="2">TK-2024</strain>
        <tissue evidence="2">Old leaves</tissue>
    </source>
</reference>
<evidence type="ECO:0000256" key="1">
    <source>
        <dbReference type="SAM" id="MobiDB-lite"/>
    </source>
</evidence>
<evidence type="ECO:0000313" key="2">
    <source>
        <dbReference type="EMBL" id="KAK8571803.1"/>
    </source>
</evidence>
<sequence length="71" mass="8282">MKGEEGQKSKKKVKEKVNLGWFQFTSKTHPSKPKQQAPPPSRFDQPVWTSKAMDRPLQRALSVVQQRFRMV</sequence>
<feature type="region of interest" description="Disordered" evidence="1">
    <location>
        <begin position="23"/>
        <end position="47"/>
    </location>
</feature>
<dbReference type="EMBL" id="JBBPBM010000008">
    <property type="protein sequence ID" value="KAK8571803.1"/>
    <property type="molecule type" value="Genomic_DNA"/>
</dbReference>
<dbReference type="Proteomes" id="UP001472677">
    <property type="component" value="Unassembled WGS sequence"/>
</dbReference>
<keyword evidence="3" id="KW-1185">Reference proteome</keyword>
<organism evidence="2 3">
    <name type="scientific">Hibiscus sabdariffa</name>
    <name type="common">roselle</name>
    <dbReference type="NCBI Taxonomy" id="183260"/>
    <lineage>
        <taxon>Eukaryota</taxon>
        <taxon>Viridiplantae</taxon>
        <taxon>Streptophyta</taxon>
        <taxon>Embryophyta</taxon>
        <taxon>Tracheophyta</taxon>
        <taxon>Spermatophyta</taxon>
        <taxon>Magnoliopsida</taxon>
        <taxon>eudicotyledons</taxon>
        <taxon>Gunneridae</taxon>
        <taxon>Pentapetalae</taxon>
        <taxon>rosids</taxon>
        <taxon>malvids</taxon>
        <taxon>Malvales</taxon>
        <taxon>Malvaceae</taxon>
        <taxon>Malvoideae</taxon>
        <taxon>Hibiscus</taxon>
    </lineage>
</organism>